<dbReference type="SMART" id="SM01154">
    <property type="entry name" value="DUF1704"/>
    <property type="match status" value="1"/>
</dbReference>
<dbReference type="PANTHER" id="PTHR31817">
    <property type="match status" value="1"/>
</dbReference>
<organism evidence="5 6">
    <name type="scientific">Rhodanobacter lindaniclasticus</name>
    <dbReference type="NCBI Taxonomy" id="75310"/>
    <lineage>
        <taxon>Bacteria</taxon>
        <taxon>Pseudomonadati</taxon>
        <taxon>Pseudomonadota</taxon>
        <taxon>Gammaproteobacteria</taxon>
        <taxon>Lysobacterales</taxon>
        <taxon>Rhodanobacteraceae</taxon>
        <taxon>Rhodanobacter</taxon>
    </lineage>
</organism>
<accession>A0A4S3KK49</accession>
<dbReference type="RefSeq" id="WP_136257269.1">
    <property type="nucleotide sequence ID" value="NZ_MWIO01000011.1"/>
</dbReference>
<evidence type="ECO:0000313" key="6">
    <source>
        <dbReference type="Proteomes" id="UP000306317"/>
    </source>
</evidence>
<comment type="caution">
    <text evidence="5">The sequence shown here is derived from an EMBL/GenBank/DDBJ whole genome shotgun (WGS) entry which is preliminary data.</text>
</comment>
<evidence type="ECO:0000256" key="2">
    <source>
        <dbReference type="ARBA" id="ARBA00022670"/>
    </source>
</evidence>
<evidence type="ECO:0000256" key="3">
    <source>
        <dbReference type="ARBA" id="ARBA00022801"/>
    </source>
</evidence>
<dbReference type="Proteomes" id="UP000306317">
    <property type="component" value="Unassembled WGS sequence"/>
</dbReference>
<dbReference type="AlphaFoldDB" id="A0A4S3KK49"/>
<dbReference type="GO" id="GO:0080164">
    <property type="term" value="P:regulation of nitric oxide metabolic process"/>
    <property type="evidence" value="ECO:0007669"/>
    <property type="project" value="TreeGrafter"/>
</dbReference>
<proteinExistence type="predicted"/>
<keyword evidence="2" id="KW-0645">Protease</keyword>
<dbReference type="EMBL" id="MWIO01000011">
    <property type="protein sequence ID" value="THD09187.1"/>
    <property type="molecule type" value="Genomic_DNA"/>
</dbReference>
<evidence type="ECO:0008006" key="7">
    <source>
        <dbReference type="Google" id="ProtNLM"/>
    </source>
</evidence>
<evidence type="ECO:0000256" key="4">
    <source>
        <dbReference type="ARBA" id="ARBA00023049"/>
    </source>
</evidence>
<dbReference type="InterPro" id="IPR012548">
    <property type="entry name" value="MATCAP"/>
</dbReference>
<reference evidence="5 6" key="1">
    <citation type="submission" date="2017-02" db="EMBL/GenBank/DDBJ databases">
        <title>Whole genome sequencing of Rhodanobacter lindaniclasticus DSM 17932.</title>
        <authorList>
            <person name="Kumar S."/>
            <person name="Patil P."/>
            <person name="Patil P.B."/>
        </authorList>
    </citation>
    <scope>NUCLEOTIDE SEQUENCE [LARGE SCALE GENOMIC DNA]</scope>
    <source>
        <strain evidence="5 6">DSM 17932</strain>
    </source>
</reference>
<sequence length="431" mass="46631">MPALRAAVVNVAIDPELQRYAALDQRLLAAVRGIHILSTVAWPASLENRMIEAYGQGRFSLPAVSYQVPELAAARAELAAIEAAAVEVGAGDPLGEYLRRTAESWQVAAQMLEAVGTAGVTAPSIALYGKPDDRIPGSQRSNLDAARYFVELSDELGADLLADDGGGIDAEVLRAALAETLDVFFGDDMIRVEVDPELTAKAAAGATRIRLRGGVSFSQYDHHQLLAHEAFVHSLTALNGRRQPLLASLGRTSPRVTATQEGLAVFAELISGAIDIARLKRISLRIVAIDMALGGADFVEVYRYFHARGQSVADSFHSAQRVFRGVPPGGGAVFAKDNVYLSGLLTVHTFFRWALRQRRLDLLRYLFAGKLALHDVISLQPHFASGAILPPRWLPPWMQHVHGLAGKLAFSVFINGIHMDRVREDDLLPGA</sequence>
<protein>
    <recommendedName>
        <fullName evidence="7">Flavohemoglobin expression-modulating QEGLA motif protein</fullName>
    </recommendedName>
</protein>
<comment type="cofactor">
    <cofactor evidence="1">
        <name>Zn(2+)</name>
        <dbReference type="ChEBI" id="CHEBI:29105"/>
    </cofactor>
</comment>
<dbReference type="Pfam" id="PF08014">
    <property type="entry name" value="MATCAP"/>
    <property type="match status" value="1"/>
</dbReference>
<evidence type="ECO:0000256" key="1">
    <source>
        <dbReference type="ARBA" id="ARBA00001947"/>
    </source>
</evidence>
<dbReference type="GO" id="GO:0006508">
    <property type="term" value="P:proteolysis"/>
    <property type="evidence" value="ECO:0007669"/>
    <property type="project" value="UniProtKB-KW"/>
</dbReference>
<keyword evidence="4" id="KW-0482">Metalloprotease</keyword>
<name>A0A4S3KK49_9GAMM</name>
<keyword evidence="6" id="KW-1185">Reference proteome</keyword>
<keyword evidence="3" id="KW-0378">Hydrolase</keyword>
<dbReference type="PANTHER" id="PTHR31817:SF0">
    <property type="entry name" value="CHROMOSOME UNDETERMINED SCAFFOLD_67, WHOLE GENOME SHOTGUN SEQUENCE"/>
    <property type="match status" value="1"/>
</dbReference>
<evidence type="ECO:0000313" key="5">
    <source>
        <dbReference type="EMBL" id="THD09187.1"/>
    </source>
</evidence>
<dbReference type="GO" id="GO:0008237">
    <property type="term" value="F:metallopeptidase activity"/>
    <property type="evidence" value="ECO:0007669"/>
    <property type="project" value="UniProtKB-KW"/>
</dbReference>
<dbReference type="OrthoDB" id="9785840at2"/>
<gene>
    <name evidence="5" type="ORF">B1991_03245</name>
</gene>